<protein>
    <submittedName>
        <fullName evidence="3">Aspartate/glutamate racemase family protein</fullName>
    </submittedName>
</protein>
<dbReference type="SUPFAM" id="SSF53681">
    <property type="entry name" value="Aspartate/glutamate racemase"/>
    <property type="match status" value="2"/>
</dbReference>
<dbReference type="EMBL" id="JAUOPG010000007">
    <property type="protein sequence ID" value="MDO6454151.1"/>
    <property type="molecule type" value="Genomic_DNA"/>
</dbReference>
<dbReference type="PANTHER" id="PTHR21198">
    <property type="entry name" value="GLUTAMATE RACEMASE"/>
    <property type="match status" value="1"/>
</dbReference>
<evidence type="ECO:0000256" key="1">
    <source>
        <dbReference type="ARBA" id="ARBA00007847"/>
    </source>
</evidence>
<dbReference type="RefSeq" id="WP_303550646.1">
    <property type="nucleotide sequence ID" value="NZ_JAUOPG010000007.1"/>
</dbReference>
<gene>
    <name evidence="3" type="ORF">Q4490_11325</name>
</gene>
<dbReference type="AlphaFoldDB" id="A0AAW7XIA9"/>
<evidence type="ECO:0000256" key="2">
    <source>
        <dbReference type="ARBA" id="ARBA00023235"/>
    </source>
</evidence>
<comment type="similarity">
    <text evidence="1">Belongs to the aspartate/glutamate racemases family.</text>
</comment>
<reference evidence="3" key="1">
    <citation type="submission" date="2023-07" db="EMBL/GenBank/DDBJ databases">
        <title>Genome content predicts the carbon catabolic preferences of heterotrophic bacteria.</title>
        <authorList>
            <person name="Gralka M."/>
        </authorList>
    </citation>
    <scope>NUCLEOTIDE SEQUENCE</scope>
    <source>
        <strain evidence="3">I2M16</strain>
    </source>
</reference>
<organism evidence="3 4">
    <name type="scientific">Neptunomonas phycophila</name>
    <dbReference type="NCBI Taxonomy" id="1572645"/>
    <lineage>
        <taxon>Bacteria</taxon>
        <taxon>Pseudomonadati</taxon>
        <taxon>Pseudomonadota</taxon>
        <taxon>Gammaproteobacteria</taxon>
        <taxon>Oceanospirillales</taxon>
        <taxon>Oceanospirillaceae</taxon>
        <taxon>Neptunomonas</taxon>
    </lineage>
</organism>
<name>A0AAW7XIA9_9GAMM</name>
<dbReference type="Pfam" id="PF01177">
    <property type="entry name" value="Asp_Glu_race"/>
    <property type="match status" value="1"/>
</dbReference>
<dbReference type="PANTHER" id="PTHR21198:SF7">
    <property type="entry name" value="ASPARTATE-GLUTAMATE RACEMASE FAMILY"/>
    <property type="match status" value="1"/>
</dbReference>
<proteinExistence type="inferred from homology"/>
<dbReference type="Proteomes" id="UP001169862">
    <property type="component" value="Unassembled WGS sequence"/>
</dbReference>
<dbReference type="NCBIfam" id="TIGR00035">
    <property type="entry name" value="asp_race"/>
    <property type="match status" value="1"/>
</dbReference>
<comment type="caution">
    <text evidence="3">The sequence shown here is derived from an EMBL/GenBank/DDBJ whole genome shotgun (WGS) entry which is preliminary data.</text>
</comment>
<dbReference type="InterPro" id="IPR004380">
    <property type="entry name" value="Asp_race"/>
</dbReference>
<dbReference type="InterPro" id="IPR015942">
    <property type="entry name" value="Asp/Glu/hydantoin_racemase"/>
</dbReference>
<dbReference type="Gene3D" id="3.40.50.1860">
    <property type="match status" value="2"/>
</dbReference>
<sequence length="231" mass="24975">MLTIGLLGGMSWESTQTYYQLLNEGIKQDRGGLHSAKIILNSLDFADIEALQHAGDWPATADILTSAAQAVERAGADFLVICTNTMHKVAPAIQSGINIPILHIADATALALKAAGIDRVGLLGTRFTMEQDFYKQRLIDQFGIDIIIPDQTQRDTVHSVIYNELCLGTINPTSRQAYLAIIESLSEQGVQAIILGCTEIALLIKQTDTSVPLYDTTEIHAKAAISKALGQ</sequence>
<keyword evidence="2" id="KW-0413">Isomerase</keyword>
<evidence type="ECO:0000313" key="4">
    <source>
        <dbReference type="Proteomes" id="UP001169862"/>
    </source>
</evidence>
<evidence type="ECO:0000313" key="3">
    <source>
        <dbReference type="EMBL" id="MDO6454151.1"/>
    </source>
</evidence>
<dbReference type="GO" id="GO:0047661">
    <property type="term" value="F:amino-acid racemase activity"/>
    <property type="evidence" value="ECO:0007669"/>
    <property type="project" value="InterPro"/>
</dbReference>
<accession>A0AAW7XIA9</accession>
<dbReference type="InterPro" id="IPR001920">
    <property type="entry name" value="Asp/Glu_race"/>
</dbReference>